<accession>M0M5T8</accession>
<keyword evidence="2" id="KW-1185">Reference proteome</keyword>
<organism evidence="1 2">
    <name type="scientific">Halobiforma nitratireducens JCM 10879</name>
    <dbReference type="NCBI Taxonomy" id="1227454"/>
    <lineage>
        <taxon>Archaea</taxon>
        <taxon>Methanobacteriati</taxon>
        <taxon>Methanobacteriota</taxon>
        <taxon>Stenosarchaea group</taxon>
        <taxon>Halobacteria</taxon>
        <taxon>Halobacteriales</taxon>
        <taxon>Natrialbaceae</taxon>
        <taxon>Halobiforma</taxon>
    </lineage>
</organism>
<dbReference type="SUPFAM" id="SSF54285">
    <property type="entry name" value="MoaD/ThiS"/>
    <property type="match status" value="1"/>
</dbReference>
<evidence type="ECO:0000313" key="1">
    <source>
        <dbReference type="EMBL" id="EMA41177.1"/>
    </source>
</evidence>
<dbReference type="AlphaFoldDB" id="M0M5T8"/>
<dbReference type="EMBL" id="AOMA01000067">
    <property type="protein sequence ID" value="EMA41177.1"/>
    <property type="molecule type" value="Genomic_DNA"/>
</dbReference>
<comment type="caution">
    <text evidence="1">The sequence shown here is derived from an EMBL/GenBank/DDBJ whole genome shotgun (WGS) entry which is preliminary data.</text>
</comment>
<gene>
    <name evidence="1" type="ORF">C446_06455</name>
</gene>
<dbReference type="Pfam" id="PF02597">
    <property type="entry name" value="ThiS"/>
    <property type="match status" value="1"/>
</dbReference>
<dbReference type="Gene3D" id="3.10.20.30">
    <property type="match status" value="1"/>
</dbReference>
<evidence type="ECO:0008006" key="3">
    <source>
        <dbReference type="Google" id="ProtNLM"/>
    </source>
</evidence>
<dbReference type="eggNOG" id="arCOG00536">
    <property type="taxonomic scope" value="Archaea"/>
</dbReference>
<dbReference type="RefSeq" id="WP_006672237.1">
    <property type="nucleotide sequence ID" value="NZ_AOMA01000067.1"/>
</dbReference>
<dbReference type="InterPro" id="IPR016155">
    <property type="entry name" value="Mopterin_synth/thiamin_S_b"/>
</dbReference>
<dbReference type="PANTHER" id="PTHR38031:SF1">
    <property type="entry name" value="SULFUR CARRIER PROTEIN CYSO"/>
    <property type="match status" value="1"/>
</dbReference>
<dbReference type="InterPro" id="IPR052045">
    <property type="entry name" value="Sulfur_Carrier/Prot_Modifier"/>
</dbReference>
<name>M0M5T8_9EURY</name>
<dbReference type="Proteomes" id="UP000011607">
    <property type="component" value="Unassembled WGS sequence"/>
</dbReference>
<dbReference type="OrthoDB" id="319712at2157"/>
<sequence>MPIIKVPAVLSGGGASDRVDVEGATLLEAFDAHAAEHGDSLRDSVIDDGEIKEFINVYVDGDEVSDLETPLEDDSQIRVIPAASGGTRA</sequence>
<dbReference type="InterPro" id="IPR012675">
    <property type="entry name" value="Beta-grasp_dom_sf"/>
</dbReference>
<protein>
    <recommendedName>
        <fullName evidence="3">Sulfur carrier protein ThiS</fullName>
    </recommendedName>
</protein>
<proteinExistence type="predicted"/>
<dbReference type="STRING" id="1227454.C446_06455"/>
<dbReference type="InterPro" id="IPR003749">
    <property type="entry name" value="ThiS/MoaD-like"/>
</dbReference>
<evidence type="ECO:0000313" key="2">
    <source>
        <dbReference type="Proteomes" id="UP000011607"/>
    </source>
</evidence>
<dbReference type="PANTHER" id="PTHR38031">
    <property type="entry name" value="SULFUR CARRIER PROTEIN SLR0821-RELATED"/>
    <property type="match status" value="1"/>
</dbReference>
<reference evidence="1 2" key="1">
    <citation type="journal article" date="2014" name="PLoS Genet.">
        <title>Phylogenetically driven sequencing of extremely halophilic archaea reveals strategies for static and dynamic osmo-response.</title>
        <authorList>
            <person name="Becker E.A."/>
            <person name="Seitzer P.M."/>
            <person name="Tritt A."/>
            <person name="Larsen D."/>
            <person name="Krusor M."/>
            <person name="Yao A.I."/>
            <person name="Wu D."/>
            <person name="Madern D."/>
            <person name="Eisen J.A."/>
            <person name="Darling A.E."/>
            <person name="Facciotti M.T."/>
        </authorList>
    </citation>
    <scope>NUCLEOTIDE SEQUENCE [LARGE SCALE GENOMIC DNA]</scope>
    <source>
        <strain evidence="1 2">JCM 10879</strain>
    </source>
</reference>